<evidence type="ECO:0000313" key="1">
    <source>
        <dbReference type="EMBL" id="GME70135.1"/>
    </source>
</evidence>
<name>A0ACB5SQU6_AMBMO</name>
<comment type="caution">
    <text evidence="1">The sequence shown here is derived from an EMBL/GenBank/DDBJ whole genome shotgun (WGS) entry which is preliminary data.</text>
</comment>
<dbReference type="Proteomes" id="UP001165064">
    <property type="component" value="Unassembled WGS sequence"/>
</dbReference>
<organism evidence="1 2">
    <name type="scientific">Ambrosiozyma monospora</name>
    <name type="common">Yeast</name>
    <name type="synonym">Endomycopsis monosporus</name>
    <dbReference type="NCBI Taxonomy" id="43982"/>
    <lineage>
        <taxon>Eukaryota</taxon>
        <taxon>Fungi</taxon>
        <taxon>Dikarya</taxon>
        <taxon>Ascomycota</taxon>
        <taxon>Saccharomycotina</taxon>
        <taxon>Pichiomycetes</taxon>
        <taxon>Pichiales</taxon>
        <taxon>Pichiaceae</taxon>
        <taxon>Ambrosiozyma</taxon>
    </lineage>
</organism>
<protein>
    <submittedName>
        <fullName evidence="1">Unnamed protein product</fullName>
    </submittedName>
</protein>
<accession>A0ACB5SQU6</accession>
<reference evidence="1" key="1">
    <citation type="submission" date="2023-04" db="EMBL/GenBank/DDBJ databases">
        <title>Ambrosiozyma monospora NBRC 10751.</title>
        <authorList>
            <person name="Ichikawa N."/>
            <person name="Sato H."/>
            <person name="Tonouchi N."/>
        </authorList>
    </citation>
    <scope>NUCLEOTIDE SEQUENCE</scope>
    <source>
        <strain evidence="1">NBRC 10751</strain>
    </source>
</reference>
<dbReference type="EMBL" id="BSXS01000002">
    <property type="protein sequence ID" value="GME70135.1"/>
    <property type="molecule type" value="Genomic_DNA"/>
</dbReference>
<sequence length="425" mass="46704">MSSLNQPDTTRYPTGSIDDNEDQQLLNGAGAISESNSAITALPAKFLNKLQNTDFYKKHLEKNTGLILYFTSQFFSATMMLLTKIMMTPIPSPDDESATGTATDAQKPLHPFQIMFIRMLITYTCCIIYFKKFNPHPDFPFGPPGYRLLMISRGIGGYIGTIGQYCSLMYINLSDTITIGFLNPTVTSLFAWAFLGQLLSCVELSFGGVAFLGVVLIAQPEFIFGSVSDSGSGAVVAGGSRLLGCLFAFGGTFGTGIAMCSIKKIGFHAHPLITVSFYALISCISSFVCGVLFLDDFFRLPPCLRDWILLLSIGVVGFLMQYLMTSGVQREKKTSRAVAMSYSCLIWGSIFDWFVFGTYPHGLQLVGECVVVVAVLCILYFKPAQSGDEQHPGLLTRDEQFKDEEEEEDFTMTLDLDHVSEPSSP</sequence>
<gene>
    <name evidence="1" type="ORF">Amon02_000004700</name>
</gene>
<keyword evidence="2" id="KW-1185">Reference proteome</keyword>
<proteinExistence type="predicted"/>
<evidence type="ECO:0000313" key="2">
    <source>
        <dbReference type="Proteomes" id="UP001165064"/>
    </source>
</evidence>